<feature type="region of interest" description="Disordered" evidence="3">
    <location>
        <begin position="16"/>
        <end position="45"/>
    </location>
</feature>
<evidence type="ECO:0000313" key="4">
    <source>
        <dbReference type="EMBL" id="CAA7035923.1"/>
    </source>
</evidence>
<dbReference type="Proteomes" id="UP000467841">
    <property type="component" value="Unassembled WGS sequence"/>
</dbReference>
<proteinExistence type="inferred from homology"/>
<evidence type="ECO:0000256" key="3">
    <source>
        <dbReference type="SAM" id="MobiDB-lite"/>
    </source>
</evidence>
<protein>
    <recommendedName>
        <fullName evidence="6">Protein SPT2 homolog</fullName>
    </recommendedName>
</protein>
<dbReference type="GO" id="GO:0006334">
    <property type="term" value="P:nucleosome assembly"/>
    <property type="evidence" value="ECO:0007669"/>
    <property type="project" value="TreeGrafter"/>
</dbReference>
<comment type="caution">
    <text evidence="4">The sequence shown here is derived from an EMBL/GenBank/DDBJ whole genome shotgun (WGS) entry which is preliminary data.</text>
</comment>
<dbReference type="AlphaFoldDB" id="A0A6D2JG83"/>
<organism evidence="4 5">
    <name type="scientific">Microthlaspi erraticum</name>
    <dbReference type="NCBI Taxonomy" id="1685480"/>
    <lineage>
        <taxon>Eukaryota</taxon>
        <taxon>Viridiplantae</taxon>
        <taxon>Streptophyta</taxon>
        <taxon>Embryophyta</taxon>
        <taxon>Tracheophyta</taxon>
        <taxon>Spermatophyta</taxon>
        <taxon>Magnoliopsida</taxon>
        <taxon>eudicotyledons</taxon>
        <taxon>Gunneridae</taxon>
        <taxon>Pentapetalae</taxon>
        <taxon>rosids</taxon>
        <taxon>malvids</taxon>
        <taxon>Brassicales</taxon>
        <taxon>Brassicaceae</taxon>
        <taxon>Coluteocarpeae</taxon>
        <taxon>Microthlaspi</taxon>
    </lineage>
</organism>
<dbReference type="GO" id="GO:0003677">
    <property type="term" value="F:DNA binding"/>
    <property type="evidence" value="ECO:0007669"/>
    <property type="project" value="TreeGrafter"/>
</dbReference>
<dbReference type="GO" id="GO:0006360">
    <property type="term" value="P:transcription by RNA polymerase I"/>
    <property type="evidence" value="ECO:0007669"/>
    <property type="project" value="TreeGrafter"/>
</dbReference>
<feature type="compositionally biased region" description="Polar residues" evidence="3">
    <location>
        <begin position="116"/>
        <end position="136"/>
    </location>
</feature>
<feature type="compositionally biased region" description="Polar residues" evidence="3">
    <location>
        <begin position="23"/>
        <end position="34"/>
    </location>
</feature>
<dbReference type="PANTHER" id="PTHR22691">
    <property type="entry name" value="YEAST SPT2-RELATED"/>
    <property type="match status" value="1"/>
</dbReference>
<feature type="compositionally biased region" description="Basic and acidic residues" evidence="3">
    <location>
        <begin position="161"/>
        <end position="173"/>
    </location>
</feature>
<keyword evidence="2" id="KW-0175">Coiled coil</keyword>
<feature type="region of interest" description="Disordered" evidence="3">
    <location>
        <begin position="67"/>
        <end position="219"/>
    </location>
</feature>
<comment type="similarity">
    <text evidence="1">Belongs to the SPT2 family.</text>
</comment>
<dbReference type="PANTHER" id="PTHR22691:SF8">
    <property type="entry name" value="PROTEIN SPT2 HOMOLOG"/>
    <property type="match status" value="1"/>
</dbReference>
<sequence length="299" mass="34726">MQSYEEFLELRQRLKESIRKKMQNGNDADPTPTSEQRKRKLPYNNFGSFFGHSQPVIAPRVLQESKPLLEKERLASKSIPTEVKKEAEKRKESRDYSFLLSDDAELPVSLKEPPSSAVSSVIQMQPKPCSSTNSSKVKPVLARKPASVPVDRRTKPLTSDPKPKQRVEQRKVSNEVARSPQMVPRKSLPPSKQRVMSKPELKRDSQLMKKKRRRMSEEDDLALKMVREICKSDRYAGRDYDDYDDRNMEASFEDIAKEEKRSARLAKKEDAEQLRLIEEEKRQERLAIEKKKKKLKLSD</sequence>
<feature type="compositionally biased region" description="Basic and acidic residues" evidence="3">
    <location>
        <begin position="197"/>
        <end position="207"/>
    </location>
</feature>
<dbReference type="OrthoDB" id="6259853at2759"/>
<accession>A0A6D2JG83</accession>
<evidence type="ECO:0008006" key="6">
    <source>
        <dbReference type="Google" id="ProtNLM"/>
    </source>
</evidence>
<reference evidence="4" key="1">
    <citation type="submission" date="2020-01" db="EMBL/GenBank/DDBJ databases">
        <authorList>
            <person name="Mishra B."/>
        </authorList>
    </citation>
    <scope>NUCLEOTIDE SEQUENCE [LARGE SCALE GENOMIC DNA]</scope>
</reference>
<dbReference type="Pfam" id="PF08243">
    <property type="entry name" value="SPT2"/>
    <property type="match status" value="1"/>
</dbReference>
<evidence type="ECO:0000256" key="1">
    <source>
        <dbReference type="ARBA" id="ARBA00006461"/>
    </source>
</evidence>
<name>A0A6D2JG83_9BRAS</name>
<keyword evidence="5" id="KW-1185">Reference proteome</keyword>
<dbReference type="SMART" id="SM00784">
    <property type="entry name" value="SPT2"/>
    <property type="match status" value="1"/>
</dbReference>
<dbReference type="GO" id="GO:0005730">
    <property type="term" value="C:nucleolus"/>
    <property type="evidence" value="ECO:0007669"/>
    <property type="project" value="TreeGrafter"/>
</dbReference>
<dbReference type="EMBL" id="CACVBM020001162">
    <property type="protein sequence ID" value="CAA7035923.1"/>
    <property type="molecule type" value="Genomic_DNA"/>
</dbReference>
<evidence type="ECO:0000313" key="5">
    <source>
        <dbReference type="Proteomes" id="UP000467841"/>
    </source>
</evidence>
<feature type="compositionally biased region" description="Basic and acidic residues" evidence="3">
    <location>
        <begin position="82"/>
        <end position="95"/>
    </location>
</feature>
<dbReference type="GO" id="GO:0042393">
    <property type="term" value="F:histone binding"/>
    <property type="evidence" value="ECO:0007669"/>
    <property type="project" value="TreeGrafter"/>
</dbReference>
<evidence type="ECO:0000256" key="2">
    <source>
        <dbReference type="ARBA" id="ARBA00023054"/>
    </source>
</evidence>
<dbReference type="InterPro" id="IPR013256">
    <property type="entry name" value="Chromatin_SPT2"/>
</dbReference>
<gene>
    <name evidence="4" type="ORF">MERR_LOCUS23158</name>
</gene>